<feature type="compositionally biased region" description="Low complexity" evidence="1">
    <location>
        <begin position="236"/>
        <end position="275"/>
    </location>
</feature>
<dbReference type="NCBIfam" id="TIGR04222">
    <property type="entry name" value="near_uncomplex"/>
    <property type="match status" value="1"/>
</dbReference>
<comment type="caution">
    <text evidence="3">The sequence shown here is derived from an EMBL/GenBank/DDBJ whole genome shotgun (WGS) entry which is preliminary data.</text>
</comment>
<feature type="chain" id="PRO_5046323954" evidence="2">
    <location>
        <begin position="16"/>
        <end position="316"/>
    </location>
</feature>
<organism evidence="3 4">
    <name type="scientific">Streptomyces pathocidini</name>
    <dbReference type="NCBI Taxonomy" id="1650571"/>
    <lineage>
        <taxon>Bacteria</taxon>
        <taxon>Bacillati</taxon>
        <taxon>Actinomycetota</taxon>
        <taxon>Actinomycetes</taxon>
        <taxon>Kitasatosporales</taxon>
        <taxon>Streptomycetaceae</taxon>
        <taxon>Streptomyces</taxon>
    </lineage>
</organism>
<evidence type="ECO:0000256" key="2">
    <source>
        <dbReference type="SAM" id="SignalP"/>
    </source>
</evidence>
<dbReference type="Proteomes" id="UP001611548">
    <property type="component" value="Unassembled WGS sequence"/>
</dbReference>
<keyword evidence="4" id="KW-1185">Reference proteome</keyword>
<feature type="region of interest" description="Disordered" evidence="1">
    <location>
        <begin position="222"/>
        <end position="275"/>
    </location>
</feature>
<reference evidence="3 4" key="1">
    <citation type="submission" date="2024-10" db="EMBL/GenBank/DDBJ databases">
        <title>The Natural Products Discovery Center: Release of the First 8490 Sequenced Strains for Exploring Actinobacteria Biosynthetic Diversity.</title>
        <authorList>
            <person name="Kalkreuter E."/>
            <person name="Kautsar S.A."/>
            <person name="Yang D."/>
            <person name="Bader C.D."/>
            <person name="Teijaro C.N."/>
            <person name="Fluegel L."/>
            <person name="Davis C.M."/>
            <person name="Simpson J.R."/>
            <person name="Lauterbach L."/>
            <person name="Steele A.D."/>
            <person name="Gui C."/>
            <person name="Meng S."/>
            <person name="Li G."/>
            <person name="Viehrig K."/>
            <person name="Ye F."/>
            <person name="Su P."/>
            <person name="Kiefer A.F."/>
            <person name="Nichols A."/>
            <person name="Cepeda A.J."/>
            <person name="Yan W."/>
            <person name="Fan B."/>
            <person name="Jiang Y."/>
            <person name="Adhikari A."/>
            <person name="Zheng C.-J."/>
            <person name="Schuster L."/>
            <person name="Cowan T.M."/>
            <person name="Smanski M.J."/>
            <person name="Chevrette M.G."/>
            <person name="De Carvalho L.P.S."/>
            <person name="Shen B."/>
        </authorList>
    </citation>
    <scope>NUCLEOTIDE SEQUENCE [LARGE SCALE GENOMIC DNA]</scope>
    <source>
        <strain evidence="3 4">NPDC020327</strain>
    </source>
</reference>
<evidence type="ECO:0000313" key="3">
    <source>
        <dbReference type="EMBL" id="MFI1962748.1"/>
    </source>
</evidence>
<gene>
    <name evidence="3" type="ORF">ACH429_01150</name>
</gene>
<keyword evidence="2" id="KW-0732">Signal</keyword>
<sequence length="316" mass="32077">MWVLLLLVGSTAVIAASARLCHAVVLACLAPERTPGAKNGTARRGHFSLSLYEAAFLAGGPRRVADLALVSMAGQRRLLLAHTGWATVVDPEGRDEVERSVIRAIGPDGQSRIPAVRATLTAADAVRSLADRLVAAGLAVPPPAVANLAAAIRQVQLAGVLALLCGFAALATLPAEGDAGPVAAWFALPLALVTGCLAITHAELHPTTRWASPAGQHLLGRLAATPPRPCAPGQRDTAAAARTNTPTAPADPAAATGPAAPIDPDAATGPAAPTDRAALADPAALASFALHGSTALTDPDLKAALRHRRHHAPYAD</sequence>
<name>A0ABW7UJV6_9ACTN</name>
<dbReference type="RefSeq" id="WP_398717912.1">
    <property type="nucleotide sequence ID" value="NZ_JBIRWE010000001.1"/>
</dbReference>
<protein>
    <submittedName>
        <fullName evidence="3">TIGR04222 domain-containing membrane protein</fullName>
    </submittedName>
</protein>
<evidence type="ECO:0000256" key="1">
    <source>
        <dbReference type="SAM" id="MobiDB-lite"/>
    </source>
</evidence>
<dbReference type="InterPro" id="IPR026467">
    <property type="entry name" value="Ser/Gly_Cys_C_dom"/>
</dbReference>
<dbReference type="EMBL" id="JBIRWE010000001">
    <property type="protein sequence ID" value="MFI1962748.1"/>
    <property type="molecule type" value="Genomic_DNA"/>
</dbReference>
<evidence type="ECO:0000313" key="4">
    <source>
        <dbReference type="Proteomes" id="UP001611548"/>
    </source>
</evidence>
<proteinExistence type="predicted"/>
<accession>A0ABW7UJV6</accession>
<feature type="signal peptide" evidence="2">
    <location>
        <begin position="1"/>
        <end position="15"/>
    </location>
</feature>